<feature type="transmembrane region" description="Helical" evidence="2">
    <location>
        <begin position="612"/>
        <end position="634"/>
    </location>
</feature>
<proteinExistence type="predicted"/>
<gene>
    <name evidence="4" type="ORF">LSAT_V11C800430890</name>
</gene>
<keyword evidence="5" id="KW-1185">Reference proteome</keyword>
<dbReference type="SUPFAM" id="SSF48403">
    <property type="entry name" value="Ankyrin repeat"/>
    <property type="match status" value="2"/>
</dbReference>
<reference evidence="4 5" key="1">
    <citation type="journal article" date="2017" name="Nat. Commun.">
        <title>Genome assembly with in vitro proximity ligation data and whole-genome triplication in lettuce.</title>
        <authorList>
            <person name="Reyes-Chin-Wo S."/>
            <person name="Wang Z."/>
            <person name="Yang X."/>
            <person name="Kozik A."/>
            <person name="Arikit S."/>
            <person name="Song C."/>
            <person name="Xia L."/>
            <person name="Froenicke L."/>
            <person name="Lavelle D.O."/>
            <person name="Truco M.J."/>
            <person name="Xia R."/>
            <person name="Zhu S."/>
            <person name="Xu C."/>
            <person name="Xu H."/>
            <person name="Xu X."/>
            <person name="Cox K."/>
            <person name="Korf I."/>
            <person name="Meyers B.C."/>
            <person name="Michelmore R.W."/>
        </authorList>
    </citation>
    <scope>NUCLEOTIDE SEQUENCE [LARGE SCALE GENOMIC DNA]</scope>
    <source>
        <strain evidence="5">cv. Salinas</strain>
        <tissue evidence="4">Seedlings</tissue>
    </source>
</reference>
<organism evidence="4 5">
    <name type="scientific">Lactuca sativa</name>
    <name type="common">Garden lettuce</name>
    <dbReference type="NCBI Taxonomy" id="4236"/>
    <lineage>
        <taxon>Eukaryota</taxon>
        <taxon>Viridiplantae</taxon>
        <taxon>Streptophyta</taxon>
        <taxon>Embryophyta</taxon>
        <taxon>Tracheophyta</taxon>
        <taxon>Spermatophyta</taxon>
        <taxon>Magnoliopsida</taxon>
        <taxon>eudicotyledons</taxon>
        <taxon>Gunneridae</taxon>
        <taxon>Pentapetalae</taxon>
        <taxon>asterids</taxon>
        <taxon>campanulids</taxon>
        <taxon>Asterales</taxon>
        <taxon>Asteraceae</taxon>
        <taxon>Cichorioideae</taxon>
        <taxon>Cichorieae</taxon>
        <taxon>Lactucinae</taxon>
        <taxon>Lactuca</taxon>
    </lineage>
</organism>
<comment type="caution">
    <text evidence="4">The sequence shown here is derived from an EMBL/GenBank/DDBJ whole genome shotgun (WGS) entry which is preliminary data.</text>
</comment>
<keyword evidence="2" id="KW-0812">Transmembrane</keyword>
<accession>A0A9R1X1C0</accession>
<feature type="domain" description="PGG" evidence="3">
    <location>
        <begin position="519"/>
        <end position="629"/>
    </location>
</feature>
<feature type="transmembrane region" description="Helical" evidence="2">
    <location>
        <begin position="568"/>
        <end position="591"/>
    </location>
</feature>
<sequence>MNPMNTNLRSISELQHRHIQIPIASHNQSPPPLPLNLPRSDLLVGRRDDYNEICVPTYKATITGNWKAAKIILDKRPELVRFSITESYDTVLHIAVMGKSYWFVEYLVSLMEKEDLELQNQIGQTALCLAAMAGNVKIAMILVNKNNALLNIPDSRGMMPLYMAALFGKHDMVRYLYHNSQKLTGEFWTYHNRGCVLLKCVEANLFDVALQIVMDCPELAINGNVLGLLARKPYAFDATRTNIFWRLKCSCNNLNLNLTLSSFYLLAYTFFIVFAVCHLKIGIPDMESHALQLLRIVWAEIVKLPKAQIDEIIRGPPDQTKEDEKQTRDEKEKQETLLLLRTISDNVAKMPSRIFNLFKSPFDENATTSKPPNQRYSSRVLFLAAEMGNTAFVVEVIRQYPHLVREVNDNNHSIFHVAVSHRHEGIYNLLYEIGALRNLIITLEDKNGNNMLHLVGESAKINRLQHIPGVGLQLHLETLWFKEVEAILPPPFREKKNASGLTPHEVFNKNHKELFSKGEEWMKETAAQLMVVASLIATISFAAAFTFPGGYDQVTGVPIFLKKNLSKIFIIFDGLSFISATTSILLVLSILGSDYSEHDFMISLPQQLMICLASLFISIATMILTFLINFLLLYQHYSRWIPVFISCFAAVTYMIFGSPKFPLLGRFLYGSRFLFERERRMLKKPIF</sequence>
<dbReference type="Pfam" id="PF13962">
    <property type="entry name" value="PGG"/>
    <property type="match status" value="1"/>
</dbReference>
<feature type="transmembrane region" description="Helical" evidence="2">
    <location>
        <begin position="258"/>
        <end position="279"/>
    </location>
</feature>
<dbReference type="Gene3D" id="1.25.40.20">
    <property type="entry name" value="Ankyrin repeat-containing domain"/>
    <property type="match status" value="2"/>
</dbReference>
<evidence type="ECO:0000313" key="5">
    <source>
        <dbReference type="Proteomes" id="UP000235145"/>
    </source>
</evidence>
<evidence type="ECO:0000259" key="3">
    <source>
        <dbReference type="Pfam" id="PF13962"/>
    </source>
</evidence>
<evidence type="ECO:0000256" key="2">
    <source>
        <dbReference type="SAM" id="Phobius"/>
    </source>
</evidence>
<dbReference type="InterPro" id="IPR036770">
    <property type="entry name" value="Ankyrin_rpt-contain_sf"/>
</dbReference>
<dbReference type="InterPro" id="IPR002110">
    <property type="entry name" value="Ankyrin_rpt"/>
</dbReference>
<dbReference type="PANTHER" id="PTHR24177:SF383">
    <property type="entry name" value="ANKYRIN REPEAT-CONTAINING DOMAIN, PGG DOMAIN, ANKYRIN REPEAT-CONTAINING DOMAIN SUPERFAMILY"/>
    <property type="match status" value="1"/>
</dbReference>
<dbReference type="EMBL" id="NBSK02000008">
    <property type="protein sequence ID" value="KAJ0192707.1"/>
    <property type="molecule type" value="Genomic_DNA"/>
</dbReference>
<protein>
    <recommendedName>
        <fullName evidence="3">PGG domain-containing protein</fullName>
    </recommendedName>
</protein>
<dbReference type="GO" id="GO:0016020">
    <property type="term" value="C:membrane"/>
    <property type="evidence" value="ECO:0000318"/>
    <property type="project" value="GO_Central"/>
</dbReference>
<evidence type="ECO:0000256" key="1">
    <source>
        <dbReference type="SAM" id="MobiDB-lite"/>
    </source>
</evidence>
<evidence type="ECO:0000313" key="4">
    <source>
        <dbReference type="EMBL" id="KAJ0192707.1"/>
    </source>
</evidence>
<dbReference type="Proteomes" id="UP000235145">
    <property type="component" value="Unassembled WGS sequence"/>
</dbReference>
<dbReference type="InterPro" id="IPR026961">
    <property type="entry name" value="PGG_dom"/>
</dbReference>
<name>A0A9R1X1C0_LACSA</name>
<feature type="region of interest" description="Disordered" evidence="1">
    <location>
        <begin position="314"/>
        <end position="333"/>
    </location>
</feature>
<dbReference type="AlphaFoldDB" id="A0A9R1X1C0"/>
<keyword evidence="2" id="KW-0472">Membrane</keyword>
<dbReference type="PANTHER" id="PTHR24177">
    <property type="entry name" value="CASKIN"/>
    <property type="match status" value="1"/>
</dbReference>
<keyword evidence="2" id="KW-1133">Transmembrane helix</keyword>
<feature type="transmembrane region" description="Helical" evidence="2">
    <location>
        <begin position="526"/>
        <end position="548"/>
    </location>
</feature>
<feature type="transmembrane region" description="Helical" evidence="2">
    <location>
        <begin position="640"/>
        <end position="656"/>
    </location>
</feature>
<dbReference type="Pfam" id="PF12796">
    <property type="entry name" value="Ank_2"/>
    <property type="match status" value="1"/>
</dbReference>
<dbReference type="SMART" id="SM00248">
    <property type="entry name" value="ANK"/>
    <property type="match status" value="4"/>
</dbReference>